<proteinExistence type="predicted"/>
<dbReference type="GO" id="GO:0005634">
    <property type="term" value="C:nucleus"/>
    <property type="evidence" value="ECO:0007669"/>
    <property type="project" value="TreeGrafter"/>
</dbReference>
<organism evidence="2 3">
    <name type="scientific">Rotaria magnacalcarata</name>
    <dbReference type="NCBI Taxonomy" id="392030"/>
    <lineage>
        <taxon>Eukaryota</taxon>
        <taxon>Metazoa</taxon>
        <taxon>Spiralia</taxon>
        <taxon>Gnathifera</taxon>
        <taxon>Rotifera</taxon>
        <taxon>Eurotatoria</taxon>
        <taxon>Bdelloidea</taxon>
        <taxon>Philodinida</taxon>
        <taxon>Philodinidae</taxon>
        <taxon>Rotaria</taxon>
    </lineage>
</organism>
<dbReference type="InterPro" id="IPR040010">
    <property type="entry name" value="ZN608/ZN609"/>
</dbReference>
<evidence type="ECO:0000313" key="1">
    <source>
        <dbReference type="EMBL" id="CAF4689340.1"/>
    </source>
</evidence>
<dbReference type="EMBL" id="CAJOBI010123373">
    <property type="protein sequence ID" value="CAF4689340.1"/>
    <property type="molecule type" value="Genomic_DNA"/>
</dbReference>
<dbReference type="AlphaFoldDB" id="A0A8S3AXC9"/>
<dbReference type="Proteomes" id="UP000676336">
    <property type="component" value="Unassembled WGS sequence"/>
</dbReference>
<accession>A0A8S3AXC9</accession>
<sequence length="33" mass="3839">VLVVNITWRGKTYVGALMNTTEQNWAPPRYVNF</sequence>
<evidence type="ECO:0000313" key="2">
    <source>
        <dbReference type="EMBL" id="CAF4762699.1"/>
    </source>
</evidence>
<dbReference type="EMBL" id="CAJOBI010139882">
    <property type="protein sequence ID" value="CAF4762699.1"/>
    <property type="molecule type" value="Genomic_DNA"/>
</dbReference>
<dbReference type="PANTHER" id="PTHR21564">
    <property type="entry name" value="BRAKELESS PROTEIN"/>
    <property type="match status" value="1"/>
</dbReference>
<reference evidence="2" key="1">
    <citation type="submission" date="2021-02" db="EMBL/GenBank/DDBJ databases">
        <authorList>
            <person name="Nowell W R."/>
        </authorList>
    </citation>
    <scope>NUCLEOTIDE SEQUENCE</scope>
</reference>
<gene>
    <name evidence="1" type="ORF">SMN809_LOCUS42599</name>
    <name evidence="2" type="ORF">SMN809_LOCUS45602</name>
</gene>
<feature type="non-terminal residue" evidence="2">
    <location>
        <position position="1"/>
    </location>
</feature>
<name>A0A8S3AXC9_9BILA</name>
<evidence type="ECO:0000313" key="3">
    <source>
        <dbReference type="Proteomes" id="UP000676336"/>
    </source>
</evidence>
<comment type="caution">
    <text evidence="2">The sequence shown here is derived from an EMBL/GenBank/DDBJ whole genome shotgun (WGS) entry which is preliminary data.</text>
</comment>
<dbReference type="GO" id="GO:0006357">
    <property type="term" value="P:regulation of transcription by RNA polymerase II"/>
    <property type="evidence" value="ECO:0007669"/>
    <property type="project" value="TreeGrafter"/>
</dbReference>
<dbReference type="PANTHER" id="PTHR21564:SF5">
    <property type="entry name" value="SCRIBBLER, ISOFORM J"/>
    <property type="match status" value="1"/>
</dbReference>
<protein>
    <submittedName>
        <fullName evidence="2">Uncharacterized protein</fullName>
    </submittedName>
</protein>